<evidence type="ECO:0000313" key="7">
    <source>
        <dbReference type="Proteomes" id="UP000017938"/>
    </source>
</evidence>
<dbReference type="InterPro" id="IPR000843">
    <property type="entry name" value="HTH_LacI"/>
</dbReference>
<dbReference type="GO" id="GO:0003700">
    <property type="term" value="F:DNA-binding transcription factor activity"/>
    <property type="evidence" value="ECO:0007669"/>
    <property type="project" value="TreeGrafter"/>
</dbReference>
<dbReference type="Pfam" id="PF00356">
    <property type="entry name" value="LacI"/>
    <property type="match status" value="1"/>
</dbReference>
<evidence type="ECO:0000256" key="3">
    <source>
        <dbReference type="ARBA" id="ARBA00023163"/>
    </source>
</evidence>
<keyword evidence="1" id="KW-0805">Transcription regulation</keyword>
<dbReference type="SUPFAM" id="SSF47413">
    <property type="entry name" value="lambda repressor-like DNA-binding domains"/>
    <property type="match status" value="1"/>
</dbReference>
<evidence type="ECO:0000313" key="6">
    <source>
        <dbReference type="EMBL" id="MCI5755031.1"/>
    </source>
</evidence>
<dbReference type="Gene3D" id="1.10.260.40">
    <property type="entry name" value="lambda repressor-like DNA-binding domains"/>
    <property type="match status" value="1"/>
</dbReference>
<reference evidence="5" key="1">
    <citation type="submission" date="2012-11" db="EMBL/GenBank/DDBJ databases">
        <title>Dependencies among metagenomic species, viruses, plasmids and units of genetic variation.</title>
        <authorList>
            <person name="Nielsen H.B."/>
            <person name="Almeida M."/>
            <person name="Juncker A.S."/>
            <person name="Rasmussen S."/>
            <person name="Li J."/>
            <person name="Sunagawa S."/>
            <person name="Plichta D."/>
            <person name="Gautier L."/>
            <person name="Le Chatelier E."/>
            <person name="Peletier E."/>
            <person name="Bonde I."/>
            <person name="Nielsen T."/>
            <person name="Manichanh C."/>
            <person name="Arumugam M."/>
            <person name="Batto J."/>
            <person name="Santos M.B.Q.D."/>
            <person name="Blom N."/>
            <person name="Borruel N."/>
            <person name="Burgdorf K.S."/>
            <person name="Boumezbeur F."/>
            <person name="Casellas F."/>
            <person name="Dore J."/>
            <person name="Guarner F."/>
            <person name="Hansen T."/>
            <person name="Hildebrand F."/>
            <person name="Kaas R.S."/>
            <person name="Kennedy S."/>
            <person name="Kristiansen K."/>
            <person name="Kultima J.R."/>
            <person name="Leonard P."/>
            <person name="Levenez F."/>
            <person name="Lund O."/>
            <person name="Moumen B."/>
            <person name="Le Paslier D."/>
            <person name="Pons N."/>
            <person name="Pedersen O."/>
            <person name="Prifti E."/>
            <person name="Qin J."/>
            <person name="Raes J."/>
            <person name="Tap J."/>
            <person name="Tims S."/>
            <person name="Ussery D.W."/>
            <person name="Yamada T."/>
            <person name="MetaHit consortium"/>
            <person name="Renault P."/>
            <person name="Sicheritz-Ponten T."/>
            <person name="Bork P."/>
            <person name="Wang J."/>
            <person name="Brunak S."/>
            <person name="Ehrlich S.D."/>
        </authorList>
    </citation>
    <scope>NUCLEOTIDE SEQUENCE [LARGE SCALE GENOMIC DNA]</scope>
</reference>
<evidence type="ECO:0000313" key="5">
    <source>
        <dbReference type="EMBL" id="CDC76748.1"/>
    </source>
</evidence>
<dbReference type="STRING" id="1263015.BN580_02223"/>
<gene>
    <name evidence="5" type="ORF">BN580_02223</name>
    <name evidence="6" type="ORF">MR241_01910</name>
</gene>
<evidence type="ECO:0000256" key="1">
    <source>
        <dbReference type="ARBA" id="ARBA00023015"/>
    </source>
</evidence>
<dbReference type="EMBL" id="CBFW010000393">
    <property type="protein sequence ID" value="CDC76748.1"/>
    <property type="molecule type" value="Genomic_DNA"/>
</dbReference>
<keyword evidence="2" id="KW-0238">DNA-binding</keyword>
<feature type="domain" description="HTH lacI-type" evidence="4">
    <location>
        <begin position="12"/>
        <end position="66"/>
    </location>
</feature>
<sequence>MENGIIAKKKKSTIITIADELGVSPSTVSRAFNPKSKISNEARQRILQCAKRQNYVPNRTASRLSMREINIGVVYTSFYELASDEFAKGIRDAYRELFDLKINLEFETLNYTTRTSDNLREILSRWENFDGVIVSGLSDPDEIAILNRYAKINRNIVLLQADIPEVDKLFVSCHDPAVSSRMAAEFIADCLKFSPRKDVVIFTGERRTGLHTEANDVFIRAAEELGLNVVGSFDMKDSPEMLKWQLYEMYVKQGMRPAGVYITSGKSIELCKFIKENELSERTVLVTFDVYPELNEYLKSGVITATIYQNLYKQAKNAFINLVKYVIGQIDVGNFISPAPELVLKSNLDFYIR</sequence>
<evidence type="ECO:0000256" key="2">
    <source>
        <dbReference type="ARBA" id="ARBA00023125"/>
    </source>
</evidence>
<accession>R6TTH4</accession>
<dbReference type="InterPro" id="IPR025997">
    <property type="entry name" value="SBP_2_dom"/>
</dbReference>
<keyword evidence="3" id="KW-0804">Transcription</keyword>
<dbReference type="AlphaFoldDB" id="R6TTH4"/>
<reference evidence="6 8" key="2">
    <citation type="submission" date="2022-03" db="EMBL/GenBank/DDBJ databases">
        <title>Metagenome-assembled genomes from swine fecal metagenomes.</title>
        <authorList>
            <person name="Holman D.B."/>
            <person name="Kommadath A."/>
        </authorList>
    </citation>
    <scope>NUCLEOTIDE SEQUENCE [LARGE SCALE GENOMIC DNA]</scope>
    <source>
        <strain evidence="6">SUG147</strain>
    </source>
</reference>
<dbReference type="PROSITE" id="PS50932">
    <property type="entry name" value="HTH_LACI_2"/>
    <property type="match status" value="1"/>
</dbReference>
<dbReference type="SMART" id="SM00354">
    <property type="entry name" value="HTH_LACI"/>
    <property type="match status" value="1"/>
</dbReference>
<name>R6TTH4_9BACT</name>
<dbReference type="Pfam" id="PF13407">
    <property type="entry name" value="Peripla_BP_4"/>
    <property type="match status" value="1"/>
</dbReference>
<dbReference type="InterPro" id="IPR028082">
    <property type="entry name" value="Peripla_BP_I"/>
</dbReference>
<dbReference type="GO" id="GO:0000976">
    <property type="term" value="F:transcription cis-regulatory region binding"/>
    <property type="evidence" value="ECO:0007669"/>
    <property type="project" value="TreeGrafter"/>
</dbReference>
<dbReference type="Proteomes" id="UP000017938">
    <property type="component" value="Unassembled WGS sequence"/>
</dbReference>
<protein>
    <submittedName>
        <fullName evidence="6">LacI family transcriptional regulator</fullName>
    </submittedName>
    <submittedName>
        <fullName evidence="5">Transcriptional regulator LacI family</fullName>
    </submittedName>
</protein>
<dbReference type="SUPFAM" id="SSF53822">
    <property type="entry name" value="Periplasmic binding protein-like I"/>
    <property type="match status" value="1"/>
</dbReference>
<dbReference type="PANTHER" id="PTHR30146:SF109">
    <property type="entry name" value="HTH-TYPE TRANSCRIPTIONAL REGULATOR GALS"/>
    <property type="match status" value="1"/>
</dbReference>
<dbReference type="Proteomes" id="UP001139365">
    <property type="component" value="Unassembled WGS sequence"/>
</dbReference>
<dbReference type="PANTHER" id="PTHR30146">
    <property type="entry name" value="LACI-RELATED TRANSCRIPTIONAL REPRESSOR"/>
    <property type="match status" value="1"/>
</dbReference>
<comment type="caution">
    <text evidence="5">The sequence shown here is derived from an EMBL/GenBank/DDBJ whole genome shotgun (WGS) entry which is preliminary data.</text>
</comment>
<proteinExistence type="predicted"/>
<organism evidence="5 7">
    <name type="scientific">Candidatus Colimorpha enterica</name>
    <dbReference type="NCBI Taxonomy" id="3083063"/>
    <lineage>
        <taxon>Bacteria</taxon>
        <taxon>Pseudomonadati</taxon>
        <taxon>Bacteroidota</taxon>
        <taxon>Bacteroidia</taxon>
        <taxon>Bacteroidales</taxon>
        <taxon>Candidatus Colimorpha</taxon>
    </lineage>
</organism>
<dbReference type="InterPro" id="IPR010982">
    <property type="entry name" value="Lambda_DNA-bd_dom_sf"/>
</dbReference>
<dbReference type="CDD" id="cd01392">
    <property type="entry name" value="HTH_LacI"/>
    <property type="match status" value="1"/>
</dbReference>
<evidence type="ECO:0000259" key="4">
    <source>
        <dbReference type="PROSITE" id="PS50932"/>
    </source>
</evidence>
<evidence type="ECO:0000313" key="8">
    <source>
        <dbReference type="Proteomes" id="UP001139365"/>
    </source>
</evidence>
<dbReference type="EMBL" id="JALEMU010000032">
    <property type="protein sequence ID" value="MCI5755031.1"/>
    <property type="molecule type" value="Genomic_DNA"/>
</dbReference>
<dbReference type="Gene3D" id="3.40.50.2300">
    <property type="match status" value="2"/>
</dbReference>